<feature type="transmembrane region" description="Helical" evidence="1">
    <location>
        <begin position="80"/>
        <end position="100"/>
    </location>
</feature>
<dbReference type="Proteomes" id="UP001431775">
    <property type="component" value="Unassembled WGS sequence"/>
</dbReference>
<dbReference type="InterPro" id="IPR008523">
    <property type="entry name" value="DUF805"/>
</dbReference>
<dbReference type="Pfam" id="PF05656">
    <property type="entry name" value="DUF805"/>
    <property type="match status" value="1"/>
</dbReference>
<organism evidence="2 3">
    <name type="scientific">Commensalibacter nepenthis</name>
    <dbReference type="NCBI Taxonomy" id="3043872"/>
    <lineage>
        <taxon>Bacteria</taxon>
        <taxon>Pseudomonadati</taxon>
        <taxon>Pseudomonadota</taxon>
        <taxon>Alphaproteobacteria</taxon>
        <taxon>Acetobacterales</taxon>
        <taxon>Acetobacteraceae</taxon>
    </lineage>
</organism>
<dbReference type="RefSeq" id="WP_281462501.1">
    <property type="nucleotide sequence ID" value="NZ_JASBAN010000001.1"/>
</dbReference>
<keyword evidence="1" id="KW-0812">Transmembrane</keyword>
<gene>
    <name evidence="2" type="ORF">QJV33_06185</name>
</gene>
<feature type="transmembrane region" description="Helical" evidence="1">
    <location>
        <begin position="52"/>
        <end position="68"/>
    </location>
</feature>
<feature type="transmembrane region" description="Helical" evidence="1">
    <location>
        <begin position="28"/>
        <end position="46"/>
    </location>
</feature>
<evidence type="ECO:0000313" key="3">
    <source>
        <dbReference type="Proteomes" id="UP001431775"/>
    </source>
</evidence>
<keyword evidence="1" id="KW-0472">Membrane</keyword>
<feature type="transmembrane region" description="Helical" evidence="1">
    <location>
        <begin position="132"/>
        <end position="154"/>
    </location>
</feature>
<dbReference type="EMBL" id="JASBAN010000001">
    <property type="protein sequence ID" value="MDI2112875.1"/>
    <property type="molecule type" value="Genomic_DNA"/>
</dbReference>
<keyword evidence="1" id="KW-1133">Transmembrane helix</keyword>
<protein>
    <submittedName>
        <fullName evidence="2">DUF805 domain-containing protein</fullName>
    </submittedName>
</protein>
<dbReference type="PANTHER" id="PTHR34980:SF2">
    <property type="entry name" value="INNER MEMBRANE PROTEIN YHAH-RELATED"/>
    <property type="match status" value="1"/>
</dbReference>
<keyword evidence="3" id="KW-1185">Reference proteome</keyword>
<accession>A0ABT6Q992</accession>
<dbReference type="PANTHER" id="PTHR34980">
    <property type="entry name" value="INNER MEMBRANE PROTEIN-RELATED-RELATED"/>
    <property type="match status" value="1"/>
</dbReference>
<name>A0ABT6Q992_9PROT</name>
<evidence type="ECO:0000313" key="2">
    <source>
        <dbReference type="EMBL" id="MDI2112875.1"/>
    </source>
</evidence>
<evidence type="ECO:0000256" key="1">
    <source>
        <dbReference type="SAM" id="Phobius"/>
    </source>
</evidence>
<proteinExistence type="predicted"/>
<sequence length="181" mass="20955">MLRNFFFWAIQCIQRGFDFKGRACRREVWSYAVFIGIINLLLSLIIGETLAGILMFILFIIPGISSCVKRLHDINLSGKWVFVFYGMIFAVYGYVIYIFIALGMMSDQYPGIENLSDEEIWQFMTQYMSDEVVNLLVLFGIHLVTSIVLLVLMLKRGTAGENKYGQPHDYIDRDRSILDKH</sequence>
<comment type="caution">
    <text evidence="2">The sequence shown here is derived from an EMBL/GenBank/DDBJ whole genome shotgun (WGS) entry which is preliminary data.</text>
</comment>
<reference evidence="2" key="1">
    <citation type="submission" date="2023-05" db="EMBL/GenBank/DDBJ databases">
        <title>Whole genome sequence of Commensalibacter sp.</title>
        <authorList>
            <person name="Charoenyingcharoen P."/>
            <person name="Yukphan P."/>
        </authorList>
    </citation>
    <scope>NUCLEOTIDE SEQUENCE</scope>
    <source>
        <strain evidence="2">TBRC 10068</strain>
    </source>
</reference>